<dbReference type="SUPFAM" id="SSF55961">
    <property type="entry name" value="Bet v1-like"/>
    <property type="match status" value="1"/>
</dbReference>
<evidence type="ECO:0008006" key="3">
    <source>
        <dbReference type="Google" id="ProtNLM"/>
    </source>
</evidence>
<evidence type="ECO:0000313" key="1">
    <source>
        <dbReference type="EMBL" id="SFQ69173.1"/>
    </source>
</evidence>
<name>A0A1I6AKF7_9PSEU</name>
<dbReference type="RefSeq" id="WP_092536206.1">
    <property type="nucleotide sequence ID" value="NZ_FOWW01000013.1"/>
</dbReference>
<dbReference type="OrthoDB" id="4527744at2"/>
<keyword evidence="2" id="KW-1185">Reference proteome</keyword>
<dbReference type="Gene3D" id="3.30.530.20">
    <property type="match status" value="1"/>
</dbReference>
<organism evidence="1 2">
    <name type="scientific">Amycolatopsis arida</name>
    <dbReference type="NCBI Taxonomy" id="587909"/>
    <lineage>
        <taxon>Bacteria</taxon>
        <taxon>Bacillati</taxon>
        <taxon>Actinomycetota</taxon>
        <taxon>Actinomycetes</taxon>
        <taxon>Pseudonocardiales</taxon>
        <taxon>Pseudonocardiaceae</taxon>
        <taxon>Amycolatopsis</taxon>
    </lineage>
</organism>
<protein>
    <recommendedName>
        <fullName evidence="3">SRPBCC family protein</fullName>
    </recommendedName>
</protein>
<dbReference type="STRING" id="587909.SAMN05421810_11332"/>
<dbReference type="Proteomes" id="UP000198727">
    <property type="component" value="Unassembled WGS sequence"/>
</dbReference>
<gene>
    <name evidence="1" type="ORF">SAMN05421810_11332</name>
</gene>
<accession>A0A1I6AKF7</accession>
<proteinExistence type="predicted"/>
<reference evidence="2" key="1">
    <citation type="submission" date="2016-10" db="EMBL/GenBank/DDBJ databases">
        <authorList>
            <person name="Varghese N."/>
            <person name="Submissions S."/>
        </authorList>
    </citation>
    <scope>NUCLEOTIDE SEQUENCE [LARGE SCALE GENOMIC DNA]</scope>
    <source>
        <strain evidence="2">CGMCC 4.5579</strain>
    </source>
</reference>
<dbReference type="AlphaFoldDB" id="A0A1I6AKF7"/>
<evidence type="ECO:0000313" key="2">
    <source>
        <dbReference type="Proteomes" id="UP000198727"/>
    </source>
</evidence>
<dbReference type="EMBL" id="FOWW01000013">
    <property type="protein sequence ID" value="SFQ69173.1"/>
    <property type="molecule type" value="Genomic_DNA"/>
</dbReference>
<dbReference type="InterPro" id="IPR023393">
    <property type="entry name" value="START-like_dom_sf"/>
</dbReference>
<sequence length="218" mass="25318">MRDTERRLAEIPGLVRYENVPRDELMRRVAAATRETYSREEVYGRFCTLETHIDCPPEDVFTYLADVYSHEEFTYSVREVEPVADRPGLFTGWDTVGEDTRIYMRVDARPEALTVDYHSAWDQGDDLWMVYLFRIVPAEVVLKRPGSVLLWTNCHHPYYAENPYPELAPPSRTLWVGDLWSQFAPGHQVELDNLRAILEHRHRNGIPIVAGRTEAAAR</sequence>